<proteinExistence type="predicted"/>
<accession>A0A392RFE3</accession>
<feature type="compositionally biased region" description="Basic and acidic residues" evidence="1">
    <location>
        <begin position="1"/>
        <end position="10"/>
    </location>
</feature>
<reference evidence="2 3" key="1">
    <citation type="journal article" date="2018" name="Front. Plant Sci.">
        <title>Red Clover (Trifolium pratense) and Zigzag Clover (T. medium) - A Picture of Genomic Similarities and Differences.</title>
        <authorList>
            <person name="Dluhosova J."/>
            <person name="Istvanek J."/>
            <person name="Nedelnik J."/>
            <person name="Repkova J."/>
        </authorList>
    </citation>
    <scope>NUCLEOTIDE SEQUENCE [LARGE SCALE GENOMIC DNA]</scope>
    <source>
        <strain evidence="3">cv. 10/8</strain>
        <tissue evidence="2">Leaf</tissue>
    </source>
</reference>
<sequence length="33" mass="3901">MEENERHITDDDGNATDKTSNVVYKEVFQNMNR</sequence>
<dbReference type="Proteomes" id="UP000265520">
    <property type="component" value="Unassembled WGS sequence"/>
</dbReference>
<evidence type="ECO:0000313" key="2">
    <source>
        <dbReference type="EMBL" id="MCI34969.1"/>
    </source>
</evidence>
<evidence type="ECO:0000313" key="3">
    <source>
        <dbReference type="Proteomes" id="UP000265520"/>
    </source>
</evidence>
<feature type="region of interest" description="Disordered" evidence="1">
    <location>
        <begin position="1"/>
        <end position="21"/>
    </location>
</feature>
<feature type="non-terminal residue" evidence="2">
    <location>
        <position position="33"/>
    </location>
</feature>
<comment type="caution">
    <text evidence="2">The sequence shown here is derived from an EMBL/GenBank/DDBJ whole genome shotgun (WGS) entry which is preliminary data.</text>
</comment>
<protein>
    <submittedName>
        <fullName evidence="2">Uncharacterized protein</fullName>
    </submittedName>
</protein>
<dbReference type="EMBL" id="LXQA010218856">
    <property type="protein sequence ID" value="MCI34969.1"/>
    <property type="molecule type" value="Genomic_DNA"/>
</dbReference>
<evidence type="ECO:0000256" key="1">
    <source>
        <dbReference type="SAM" id="MobiDB-lite"/>
    </source>
</evidence>
<organism evidence="2 3">
    <name type="scientific">Trifolium medium</name>
    <dbReference type="NCBI Taxonomy" id="97028"/>
    <lineage>
        <taxon>Eukaryota</taxon>
        <taxon>Viridiplantae</taxon>
        <taxon>Streptophyta</taxon>
        <taxon>Embryophyta</taxon>
        <taxon>Tracheophyta</taxon>
        <taxon>Spermatophyta</taxon>
        <taxon>Magnoliopsida</taxon>
        <taxon>eudicotyledons</taxon>
        <taxon>Gunneridae</taxon>
        <taxon>Pentapetalae</taxon>
        <taxon>rosids</taxon>
        <taxon>fabids</taxon>
        <taxon>Fabales</taxon>
        <taxon>Fabaceae</taxon>
        <taxon>Papilionoideae</taxon>
        <taxon>50 kb inversion clade</taxon>
        <taxon>NPAAA clade</taxon>
        <taxon>Hologalegina</taxon>
        <taxon>IRL clade</taxon>
        <taxon>Trifolieae</taxon>
        <taxon>Trifolium</taxon>
    </lineage>
</organism>
<name>A0A392RFE3_9FABA</name>
<keyword evidence="3" id="KW-1185">Reference proteome</keyword>
<dbReference type="AlphaFoldDB" id="A0A392RFE3"/>